<gene>
    <name evidence="1" type="ORF">FJQ54_13900</name>
</gene>
<dbReference type="AlphaFoldDB" id="A0A501XG99"/>
<organism evidence="1 2">
    <name type="scientific">Sandaracinobacter neustonicus</name>
    <dbReference type="NCBI Taxonomy" id="1715348"/>
    <lineage>
        <taxon>Bacteria</taxon>
        <taxon>Pseudomonadati</taxon>
        <taxon>Pseudomonadota</taxon>
        <taxon>Alphaproteobacteria</taxon>
        <taxon>Sphingomonadales</taxon>
        <taxon>Sphingosinicellaceae</taxon>
        <taxon>Sandaracinobacter</taxon>
    </lineage>
</organism>
<dbReference type="EMBL" id="VFSU01000030">
    <property type="protein sequence ID" value="TPE59566.1"/>
    <property type="molecule type" value="Genomic_DNA"/>
</dbReference>
<evidence type="ECO:0000313" key="1">
    <source>
        <dbReference type="EMBL" id="TPE59566.1"/>
    </source>
</evidence>
<dbReference type="Proteomes" id="UP000319897">
    <property type="component" value="Unassembled WGS sequence"/>
</dbReference>
<dbReference type="OrthoDB" id="121137at2"/>
<accession>A0A501XG99</accession>
<sequence>MGQDSNAIAVWRGGRHPVRLHLDSMAFELSGGLKLRIPRAEVGLPRLQDGRLLLTISGEPLEIELAEAARWDAALRKPPPSLAQKLGISADKPGCLIGDTDDPALLAALDGASAPDTEAALLIALVASVADLAPACARARGRPIWIVTGKGHYATVRESELRTELRALGFADSKSCAVSERLTATRYAERKG</sequence>
<reference evidence="1 2" key="1">
    <citation type="submission" date="2019-06" db="EMBL/GenBank/DDBJ databases">
        <authorList>
            <person name="Lee I."/>
            <person name="Jang G.I."/>
            <person name="Hwang C.Y."/>
        </authorList>
    </citation>
    <scope>NUCLEOTIDE SEQUENCE [LARGE SCALE GENOMIC DNA]</scope>
    <source>
        <strain evidence="1 2">PAMC 28131</strain>
    </source>
</reference>
<proteinExistence type="predicted"/>
<name>A0A501XG99_9SPHN</name>
<evidence type="ECO:0000313" key="2">
    <source>
        <dbReference type="Proteomes" id="UP000319897"/>
    </source>
</evidence>
<keyword evidence="2" id="KW-1185">Reference proteome</keyword>
<protein>
    <submittedName>
        <fullName evidence="1">Uncharacterized protein</fullName>
    </submittedName>
</protein>
<comment type="caution">
    <text evidence="1">The sequence shown here is derived from an EMBL/GenBank/DDBJ whole genome shotgun (WGS) entry which is preliminary data.</text>
</comment>
<dbReference type="RefSeq" id="WP_140929013.1">
    <property type="nucleotide sequence ID" value="NZ_VFSU01000030.1"/>
</dbReference>